<protein>
    <recommendedName>
        <fullName evidence="1">N-acetyltransferase domain-containing protein</fullName>
    </recommendedName>
</protein>
<organism evidence="2 4">
    <name type="scientific">Enterococcus gilvus ATCC BAA-350</name>
    <dbReference type="NCBI Taxonomy" id="1158614"/>
    <lineage>
        <taxon>Bacteria</taxon>
        <taxon>Bacillati</taxon>
        <taxon>Bacillota</taxon>
        <taxon>Bacilli</taxon>
        <taxon>Lactobacillales</taxon>
        <taxon>Enterococcaceae</taxon>
        <taxon>Enterococcus</taxon>
    </lineage>
</organism>
<dbReference type="HOGENOM" id="CLU_108859_0_0_9"/>
<proteinExistence type="predicted"/>
<evidence type="ECO:0000313" key="2">
    <source>
        <dbReference type="EMBL" id="EOI54910.1"/>
    </source>
</evidence>
<dbReference type="Proteomes" id="UP000014160">
    <property type="component" value="Unassembled WGS sequence"/>
</dbReference>
<dbReference type="EMBL" id="AJDQ01000009">
    <property type="protein sequence ID" value="EOI54910.1"/>
    <property type="molecule type" value="Genomic_DNA"/>
</dbReference>
<dbReference type="SUPFAM" id="SSF55729">
    <property type="entry name" value="Acyl-CoA N-acyltransferases (Nat)"/>
    <property type="match status" value="1"/>
</dbReference>
<evidence type="ECO:0000313" key="5">
    <source>
        <dbReference type="Proteomes" id="UP000014160"/>
    </source>
</evidence>
<evidence type="ECO:0000259" key="1">
    <source>
        <dbReference type="PROSITE" id="PS51186"/>
    </source>
</evidence>
<dbReference type="AlphaFoldDB" id="R2VB45"/>
<dbReference type="OrthoDB" id="162775at2"/>
<dbReference type="CDD" id="cd04301">
    <property type="entry name" value="NAT_SF"/>
    <property type="match status" value="1"/>
</dbReference>
<dbReference type="Proteomes" id="UP000013750">
    <property type="component" value="Unassembled WGS sequence"/>
</dbReference>
<dbReference type="InterPro" id="IPR016181">
    <property type="entry name" value="Acyl_CoA_acyltransferase"/>
</dbReference>
<dbReference type="PROSITE" id="PS51186">
    <property type="entry name" value="GNAT"/>
    <property type="match status" value="1"/>
</dbReference>
<dbReference type="eggNOG" id="COG0456">
    <property type="taxonomic scope" value="Bacteria"/>
</dbReference>
<dbReference type="RefSeq" id="WP_010781314.1">
    <property type="nucleotide sequence ID" value="NZ_ASWH01000001.1"/>
</dbReference>
<dbReference type="Gene3D" id="3.40.630.30">
    <property type="match status" value="1"/>
</dbReference>
<feature type="domain" description="N-acetyltransferase" evidence="1">
    <location>
        <begin position="1"/>
        <end position="144"/>
    </location>
</feature>
<name>R2VB45_9ENTE</name>
<keyword evidence="5" id="KW-1185">Reference proteome</keyword>
<reference evidence="2 4" key="1">
    <citation type="submission" date="2013-02" db="EMBL/GenBank/DDBJ databases">
        <title>The Genome Sequence of Enterococcus gilvus ATCC BAA-350.</title>
        <authorList>
            <consortium name="The Broad Institute Genome Sequencing Platform"/>
            <consortium name="The Broad Institute Genome Sequencing Center for Infectious Disease"/>
            <person name="Earl A.M."/>
            <person name="Gilmore M.S."/>
            <person name="Lebreton F."/>
            <person name="Walker B."/>
            <person name="Young S.K."/>
            <person name="Zeng Q."/>
            <person name="Gargeya S."/>
            <person name="Fitzgerald M."/>
            <person name="Haas B."/>
            <person name="Abouelleil A."/>
            <person name="Alvarado L."/>
            <person name="Arachchi H.M."/>
            <person name="Berlin A.M."/>
            <person name="Chapman S.B."/>
            <person name="Dewar J."/>
            <person name="Goldberg J."/>
            <person name="Griggs A."/>
            <person name="Gujja S."/>
            <person name="Hansen M."/>
            <person name="Howarth C."/>
            <person name="Imamovic A."/>
            <person name="Larimer J."/>
            <person name="McCowan C."/>
            <person name="Murphy C."/>
            <person name="Neiman D."/>
            <person name="Pearson M."/>
            <person name="Priest M."/>
            <person name="Roberts A."/>
            <person name="Saif S."/>
            <person name="Shea T."/>
            <person name="Sisk P."/>
            <person name="Sykes S."/>
            <person name="Wortman J."/>
            <person name="Nusbaum C."/>
            <person name="Birren B."/>
        </authorList>
    </citation>
    <scope>NUCLEOTIDE SEQUENCE [LARGE SCALE GENOMIC DNA]</scope>
    <source>
        <strain evidence="2 4">ATCC BAA-350</strain>
    </source>
</reference>
<sequence>MRIEEIKMDKKRFLELLLLADEQENMIDRYLEDGRMFVLYDEEPKCEAVVIERSKTECELKNLATDPTHQGKGYGKAMIQFLFHEFLGRYETMYVGTGDVPATVDFYKKCGFRESHRLENFFTDNYDEPIIDHGVHLVDMVYLRADSRDRSSK</sequence>
<dbReference type="EMBL" id="ASWH01000001">
    <property type="protein sequence ID" value="EOW81714.1"/>
    <property type="molecule type" value="Genomic_DNA"/>
</dbReference>
<comment type="caution">
    <text evidence="2">The sequence shown here is derived from an EMBL/GenBank/DDBJ whole genome shotgun (WGS) entry which is preliminary data.</text>
</comment>
<dbReference type="PATRIC" id="fig|1158614.3.peg.2937"/>
<reference evidence="3 5" key="2">
    <citation type="submission" date="2013-03" db="EMBL/GenBank/DDBJ databases">
        <title>The Genome Sequence of Enterococcus gilvus ATCC BAA-350 (PacBio/Illumina hybrid assembly).</title>
        <authorList>
            <consortium name="The Broad Institute Genomics Platform"/>
            <consortium name="The Broad Institute Genome Sequencing Center for Infectious Disease"/>
            <person name="Earl A."/>
            <person name="Russ C."/>
            <person name="Gilmore M."/>
            <person name="Surin D."/>
            <person name="Walker B."/>
            <person name="Young S."/>
            <person name="Zeng Q."/>
            <person name="Gargeya S."/>
            <person name="Fitzgerald M."/>
            <person name="Haas B."/>
            <person name="Abouelleil A."/>
            <person name="Allen A.W."/>
            <person name="Alvarado L."/>
            <person name="Arachchi H.M."/>
            <person name="Berlin A.M."/>
            <person name="Chapman S.B."/>
            <person name="Gainer-Dewar J."/>
            <person name="Goldberg J."/>
            <person name="Griggs A."/>
            <person name="Gujja S."/>
            <person name="Hansen M."/>
            <person name="Howarth C."/>
            <person name="Imamovic A."/>
            <person name="Ireland A."/>
            <person name="Larimer J."/>
            <person name="McCowan C."/>
            <person name="Murphy C."/>
            <person name="Pearson M."/>
            <person name="Poon T.W."/>
            <person name="Priest M."/>
            <person name="Roberts A."/>
            <person name="Saif S."/>
            <person name="Shea T."/>
            <person name="Sisk P."/>
            <person name="Sykes S."/>
            <person name="Wortman J."/>
            <person name="Nusbaum C."/>
            <person name="Birren B."/>
        </authorList>
    </citation>
    <scope>NUCLEOTIDE SEQUENCE [LARGE SCALE GENOMIC DNA]</scope>
    <source>
        <strain evidence="3 5">ATCC BAA-350</strain>
    </source>
</reference>
<gene>
    <name evidence="3" type="ORF">I592_01013</name>
    <name evidence="2" type="ORF">UKC_02948</name>
</gene>
<evidence type="ECO:0000313" key="3">
    <source>
        <dbReference type="EMBL" id="EOW81714.1"/>
    </source>
</evidence>
<accession>R2VB45</accession>
<dbReference type="GO" id="GO:0016747">
    <property type="term" value="F:acyltransferase activity, transferring groups other than amino-acyl groups"/>
    <property type="evidence" value="ECO:0007669"/>
    <property type="project" value="InterPro"/>
</dbReference>
<dbReference type="InterPro" id="IPR000182">
    <property type="entry name" value="GNAT_dom"/>
</dbReference>
<evidence type="ECO:0000313" key="4">
    <source>
        <dbReference type="Proteomes" id="UP000013750"/>
    </source>
</evidence>
<dbReference type="Pfam" id="PF13508">
    <property type="entry name" value="Acetyltransf_7"/>
    <property type="match status" value="1"/>
</dbReference>